<reference evidence="15 16" key="1">
    <citation type="journal article" date="2011" name="Science">
        <title>The ecoresponsive genome of Daphnia pulex.</title>
        <authorList>
            <person name="Colbourne J.K."/>
            <person name="Pfrender M.E."/>
            <person name="Gilbert D."/>
            <person name="Thomas W.K."/>
            <person name="Tucker A."/>
            <person name="Oakley T.H."/>
            <person name="Tokishita S."/>
            <person name="Aerts A."/>
            <person name="Arnold G.J."/>
            <person name="Basu M.K."/>
            <person name="Bauer D.J."/>
            <person name="Caceres C.E."/>
            <person name="Carmel L."/>
            <person name="Casola C."/>
            <person name="Choi J.H."/>
            <person name="Detter J.C."/>
            <person name="Dong Q."/>
            <person name="Dusheyko S."/>
            <person name="Eads B.D."/>
            <person name="Frohlich T."/>
            <person name="Geiler-Samerotte K.A."/>
            <person name="Gerlach D."/>
            <person name="Hatcher P."/>
            <person name="Jogdeo S."/>
            <person name="Krijgsveld J."/>
            <person name="Kriventseva E.V."/>
            <person name="Kultz D."/>
            <person name="Laforsch C."/>
            <person name="Lindquist E."/>
            <person name="Lopez J."/>
            <person name="Manak J.R."/>
            <person name="Muller J."/>
            <person name="Pangilinan J."/>
            <person name="Patwardhan R.P."/>
            <person name="Pitluck S."/>
            <person name="Pritham E.J."/>
            <person name="Rechtsteiner A."/>
            <person name="Rho M."/>
            <person name="Rogozin I.B."/>
            <person name="Sakarya O."/>
            <person name="Salamov A."/>
            <person name="Schaack S."/>
            <person name="Shapiro H."/>
            <person name="Shiga Y."/>
            <person name="Skalitzky C."/>
            <person name="Smith Z."/>
            <person name="Souvorov A."/>
            <person name="Sung W."/>
            <person name="Tang Z."/>
            <person name="Tsuchiya D."/>
            <person name="Tu H."/>
            <person name="Vos H."/>
            <person name="Wang M."/>
            <person name="Wolf Y.I."/>
            <person name="Yamagata H."/>
            <person name="Yamada T."/>
            <person name="Ye Y."/>
            <person name="Shaw J.R."/>
            <person name="Andrews J."/>
            <person name="Crease T.J."/>
            <person name="Tang H."/>
            <person name="Lucas S.M."/>
            <person name="Robertson H.M."/>
            <person name="Bork P."/>
            <person name="Koonin E.V."/>
            <person name="Zdobnov E.M."/>
            <person name="Grigoriev I.V."/>
            <person name="Lynch M."/>
            <person name="Boore J.L."/>
        </authorList>
    </citation>
    <scope>NUCLEOTIDE SEQUENCE [LARGE SCALE GENOMIC DNA]</scope>
</reference>
<keyword evidence="11" id="KW-0325">Glycoprotein</keyword>
<dbReference type="InterPro" id="IPR038577">
    <property type="entry name" value="GT10-like_C_sf"/>
</dbReference>
<dbReference type="STRING" id="6669.E9H9S3"/>
<evidence type="ECO:0000259" key="13">
    <source>
        <dbReference type="Pfam" id="PF00852"/>
    </source>
</evidence>
<dbReference type="eggNOG" id="KOG2619">
    <property type="taxonomic scope" value="Eukaryota"/>
</dbReference>
<dbReference type="Pfam" id="PF00852">
    <property type="entry name" value="Glyco_transf_10"/>
    <property type="match status" value="1"/>
</dbReference>
<evidence type="ECO:0000256" key="3">
    <source>
        <dbReference type="ARBA" id="ARBA00008919"/>
    </source>
</evidence>
<dbReference type="OrthoDB" id="427096at2759"/>
<keyword evidence="6 12" id="KW-0812">Transmembrane</keyword>
<dbReference type="HOGENOM" id="CLU_032075_3_2_1"/>
<dbReference type="AlphaFoldDB" id="E9H9S3"/>
<sequence length="400" mass="46747">MTSILHNKIGGEPTLNNWVNRPNNNRHQRNKKDHSLMFKKILFWNSYFSSKDFELGLGRTAFKDAGCRITNCLLSDDRRLLDTSDAIIFHANDFNERDLPDPHRRRPNQRFIFYNYETMVTASDMPMFTQTKHFFNWTMTYRRDSDIYDVRTYGALQRRTNALPPPTSIPVRLSPEVLPPDPASMMMPNNKSFSRHHFLVAKKTKMVAWFVSHCRTDSLREKYFQLVGQHVAIDTYGSCGSLTCVPLRSEKCDKLLDSYKFYVAAENAICPDYVTEKFYRAMAADIVPIVYGGADYSEYAPPMSYIDAGDFKSPKALADYLKLLDENDGLYLKYFDWKKDYEVVRRPVGGWCELCEKLNDPQQKPKVYKDMTDWWYHKDIACLSGYDYLDNLLQQNMTTF</sequence>
<feature type="domain" description="Fucosyltransferase C-terminal" evidence="13">
    <location>
        <begin position="201"/>
        <end position="374"/>
    </location>
</feature>
<organism evidence="15 16">
    <name type="scientific">Daphnia pulex</name>
    <name type="common">Water flea</name>
    <dbReference type="NCBI Taxonomy" id="6669"/>
    <lineage>
        <taxon>Eukaryota</taxon>
        <taxon>Metazoa</taxon>
        <taxon>Ecdysozoa</taxon>
        <taxon>Arthropoda</taxon>
        <taxon>Crustacea</taxon>
        <taxon>Branchiopoda</taxon>
        <taxon>Diplostraca</taxon>
        <taxon>Cladocera</taxon>
        <taxon>Anomopoda</taxon>
        <taxon>Daphniidae</taxon>
        <taxon>Daphnia</taxon>
    </lineage>
</organism>
<dbReference type="OMA" id="CANIYND"/>
<dbReference type="InterPro" id="IPR055270">
    <property type="entry name" value="Glyco_tran_10_C"/>
</dbReference>
<dbReference type="Proteomes" id="UP000000305">
    <property type="component" value="Unassembled WGS sequence"/>
</dbReference>
<evidence type="ECO:0000256" key="10">
    <source>
        <dbReference type="ARBA" id="ARBA00023136"/>
    </source>
</evidence>
<keyword evidence="5 12" id="KW-0808">Transferase</keyword>
<keyword evidence="9 12" id="KW-0333">Golgi apparatus</keyword>
<dbReference type="InParanoid" id="E9H9S3"/>
<keyword evidence="4 12" id="KW-0328">Glycosyltransferase</keyword>
<evidence type="ECO:0000256" key="5">
    <source>
        <dbReference type="ARBA" id="ARBA00022679"/>
    </source>
</evidence>
<feature type="domain" description="Fucosyltransferase N-terminal" evidence="14">
    <location>
        <begin position="39"/>
        <end position="148"/>
    </location>
</feature>
<dbReference type="FunCoup" id="E9H9S3">
    <property type="interactions" value="52"/>
</dbReference>
<keyword evidence="8" id="KW-1133">Transmembrane helix</keyword>
<dbReference type="Pfam" id="PF17039">
    <property type="entry name" value="Glyco_tran_10_N"/>
    <property type="match status" value="1"/>
</dbReference>
<evidence type="ECO:0000256" key="9">
    <source>
        <dbReference type="ARBA" id="ARBA00023034"/>
    </source>
</evidence>
<dbReference type="FunFam" id="3.40.50.11660:FF:000012">
    <property type="entry name" value="Uncharacterized protein"/>
    <property type="match status" value="1"/>
</dbReference>
<evidence type="ECO:0000313" key="16">
    <source>
        <dbReference type="Proteomes" id="UP000000305"/>
    </source>
</evidence>
<protein>
    <recommendedName>
        <fullName evidence="12">Fucosyltransferase</fullName>
        <ecNumber evidence="12">2.4.1.-</ecNumber>
    </recommendedName>
</protein>
<dbReference type="InterPro" id="IPR001503">
    <property type="entry name" value="Glyco_trans_10"/>
</dbReference>
<keyword evidence="7" id="KW-0735">Signal-anchor</keyword>
<proteinExistence type="inferred from homology"/>
<name>E9H9S3_DAPPU</name>
<evidence type="ECO:0000256" key="11">
    <source>
        <dbReference type="ARBA" id="ARBA00023180"/>
    </source>
</evidence>
<dbReference type="SUPFAM" id="SSF53756">
    <property type="entry name" value="UDP-Glycosyltransferase/glycogen phosphorylase"/>
    <property type="match status" value="1"/>
</dbReference>
<dbReference type="KEGG" id="dpx:DAPPUDRAFT_111600"/>
<comment type="similarity">
    <text evidence="3 12">Belongs to the glycosyltransferase 10 family.</text>
</comment>
<evidence type="ECO:0000256" key="1">
    <source>
        <dbReference type="ARBA" id="ARBA00004447"/>
    </source>
</evidence>
<dbReference type="EC" id="2.4.1.-" evidence="12"/>
<evidence type="ECO:0000256" key="8">
    <source>
        <dbReference type="ARBA" id="ARBA00022989"/>
    </source>
</evidence>
<dbReference type="GO" id="GO:0008417">
    <property type="term" value="F:fucosyltransferase activity"/>
    <property type="evidence" value="ECO:0007669"/>
    <property type="project" value="InterPro"/>
</dbReference>
<dbReference type="EMBL" id="GL732609">
    <property type="protein sequence ID" value="EFX71558.1"/>
    <property type="molecule type" value="Genomic_DNA"/>
</dbReference>
<evidence type="ECO:0000256" key="6">
    <source>
        <dbReference type="ARBA" id="ARBA00022692"/>
    </source>
</evidence>
<dbReference type="PhylomeDB" id="E9H9S3"/>
<evidence type="ECO:0000256" key="2">
    <source>
        <dbReference type="ARBA" id="ARBA00004922"/>
    </source>
</evidence>
<evidence type="ECO:0000256" key="12">
    <source>
        <dbReference type="RuleBase" id="RU003832"/>
    </source>
</evidence>
<comment type="subcellular location">
    <subcellularLocation>
        <location evidence="1 12">Golgi apparatus</location>
        <location evidence="1 12">Golgi stack membrane</location>
        <topology evidence="1 12">Single-pass type II membrane protein</topology>
    </subcellularLocation>
</comment>
<accession>E9H9S3</accession>
<evidence type="ECO:0000313" key="15">
    <source>
        <dbReference type="EMBL" id="EFX71558.1"/>
    </source>
</evidence>
<gene>
    <name evidence="15" type="ORF">DAPPUDRAFT_111600</name>
</gene>
<dbReference type="UniPathway" id="UPA00378"/>
<dbReference type="GO" id="GO:0032580">
    <property type="term" value="C:Golgi cisterna membrane"/>
    <property type="evidence" value="ECO:0007669"/>
    <property type="project" value="UniProtKB-SubCell"/>
</dbReference>
<keyword evidence="16" id="KW-1185">Reference proteome</keyword>
<dbReference type="PANTHER" id="PTHR48438">
    <property type="entry name" value="ALPHA-(1,3)-FUCOSYLTRANSFERASE C-RELATED"/>
    <property type="match status" value="1"/>
</dbReference>
<evidence type="ECO:0000256" key="4">
    <source>
        <dbReference type="ARBA" id="ARBA00022676"/>
    </source>
</evidence>
<dbReference type="Gene3D" id="3.40.50.11660">
    <property type="entry name" value="Glycosyl transferase family 10, C-terminal domain"/>
    <property type="match status" value="1"/>
</dbReference>
<dbReference type="PANTHER" id="PTHR48438:SF1">
    <property type="entry name" value="ALPHA-(1,3)-FUCOSYLTRANSFERASE C-RELATED"/>
    <property type="match status" value="1"/>
</dbReference>
<keyword evidence="10" id="KW-0472">Membrane</keyword>
<evidence type="ECO:0000259" key="14">
    <source>
        <dbReference type="Pfam" id="PF17039"/>
    </source>
</evidence>
<dbReference type="InterPro" id="IPR031481">
    <property type="entry name" value="Glyco_tran_10_N"/>
</dbReference>
<comment type="pathway">
    <text evidence="2">Protein modification; protein glycosylation.</text>
</comment>
<evidence type="ECO:0000256" key="7">
    <source>
        <dbReference type="ARBA" id="ARBA00022968"/>
    </source>
</evidence>